<keyword evidence="2" id="KW-0547">Nucleotide-binding</keyword>
<dbReference type="KEGG" id="kpul:GXN76_06120"/>
<dbReference type="InterPro" id="IPR003439">
    <property type="entry name" value="ABC_transporter-like_ATP-bd"/>
</dbReference>
<dbReference type="PROSITE" id="PS50893">
    <property type="entry name" value="ABC_TRANSPORTER_2"/>
    <property type="match status" value="1"/>
</dbReference>
<dbReference type="Pfam" id="PF00005">
    <property type="entry name" value="ABC_tran"/>
    <property type="match status" value="1"/>
</dbReference>
<evidence type="ECO:0000313" key="5">
    <source>
        <dbReference type="EMBL" id="QKG85929.1"/>
    </source>
</evidence>
<dbReference type="InterPro" id="IPR051782">
    <property type="entry name" value="ABC_Transporter_VariousFunc"/>
</dbReference>
<dbReference type="AlphaFoldDB" id="A0A7D3XQ23"/>
<dbReference type="GO" id="GO:0005524">
    <property type="term" value="F:ATP binding"/>
    <property type="evidence" value="ECO:0007669"/>
    <property type="project" value="UniProtKB-KW"/>
</dbReference>
<reference evidence="5 6" key="1">
    <citation type="submission" date="2020-01" db="EMBL/GenBank/DDBJ databases">
        <authorList>
            <person name="Gulvik C.A."/>
            <person name="Batra D.G."/>
        </authorList>
    </citation>
    <scope>NUCLEOTIDE SEQUENCE [LARGE SCALE GENOMIC DNA]</scope>
    <source>
        <strain evidence="5 6">W9323</strain>
    </source>
</reference>
<proteinExistence type="predicted"/>
<dbReference type="InterPro" id="IPR027417">
    <property type="entry name" value="P-loop_NTPase"/>
</dbReference>
<keyword evidence="3 5" id="KW-0067">ATP-binding</keyword>
<gene>
    <name evidence="5" type="ORF">GXN76_06120</name>
</gene>
<dbReference type="Gene3D" id="3.40.50.300">
    <property type="entry name" value="P-loop containing nucleotide triphosphate hydrolases"/>
    <property type="match status" value="1"/>
</dbReference>
<organism evidence="5 6">
    <name type="scientific">Kroppenstedtia pulmonis</name>
    <dbReference type="NCBI Taxonomy" id="1380685"/>
    <lineage>
        <taxon>Bacteria</taxon>
        <taxon>Bacillati</taxon>
        <taxon>Bacillota</taxon>
        <taxon>Bacilli</taxon>
        <taxon>Bacillales</taxon>
        <taxon>Thermoactinomycetaceae</taxon>
        <taxon>Kroppenstedtia</taxon>
    </lineage>
</organism>
<dbReference type="SMART" id="SM00382">
    <property type="entry name" value="AAA"/>
    <property type="match status" value="1"/>
</dbReference>
<sequence>MFKGKRGSSLLEIKQLTGGYPAQSSVIFDISFSVHPGEMVGLIGLNGAGKSTTIKQILGFLRPRSGQILFNGKSLEQDPTQFRKAVSYIPETPYLYTELTLREHLELTALAYDLERSTFESRTERLLDLFQMKKRLEWYPSTFSKGMRQKVMIMCAFLVSPSLLIVDEPFVGLDPLAIHSLLELMEELKKEGTGILLSTHVLATAEKHCNRFVLLKDGRIALQGTLGEMREQADLQGATLDELFIYASQRDDPS</sequence>
<dbReference type="CDD" id="cd03230">
    <property type="entry name" value="ABC_DR_subfamily_A"/>
    <property type="match status" value="1"/>
</dbReference>
<evidence type="ECO:0000256" key="3">
    <source>
        <dbReference type="ARBA" id="ARBA00022840"/>
    </source>
</evidence>
<dbReference type="SUPFAM" id="SSF52540">
    <property type="entry name" value="P-loop containing nucleoside triphosphate hydrolases"/>
    <property type="match status" value="1"/>
</dbReference>
<dbReference type="PANTHER" id="PTHR42939:SF5">
    <property type="entry name" value="ABC-TYPE TRANSPORTER ATP-BINDING PROTEIN ECSA"/>
    <property type="match status" value="1"/>
</dbReference>
<evidence type="ECO:0000313" key="6">
    <source>
        <dbReference type="Proteomes" id="UP000503088"/>
    </source>
</evidence>
<dbReference type="Proteomes" id="UP000503088">
    <property type="component" value="Chromosome"/>
</dbReference>
<dbReference type="PANTHER" id="PTHR42939">
    <property type="entry name" value="ABC TRANSPORTER ATP-BINDING PROTEIN ALBC-RELATED"/>
    <property type="match status" value="1"/>
</dbReference>
<evidence type="ECO:0000256" key="2">
    <source>
        <dbReference type="ARBA" id="ARBA00022741"/>
    </source>
</evidence>
<keyword evidence="1" id="KW-0813">Transport</keyword>
<dbReference type="GO" id="GO:0016887">
    <property type="term" value="F:ATP hydrolysis activity"/>
    <property type="evidence" value="ECO:0007669"/>
    <property type="project" value="InterPro"/>
</dbReference>
<accession>A0A7D3XQ23</accession>
<protein>
    <submittedName>
        <fullName evidence="5">ABC transporter ATP-binding protein</fullName>
    </submittedName>
</protein>
<name>A0A7D3XQ23_9BACL</name>
<dbReference type="InterPro" id="IPR003593">
    <property type="entry name" value="AAA+_ATPase"/>
</dbReference>
<feature type="domain" description="ABC transporter" evidence="4">
    <location>
        <begin position="11"/>
        <end position="242"/>
    </location>
</feature>
<keyword evidence="6" id="KW-1185">Reference proteome</keyword>
<dbReference type="EMBL" id="CP048104">
    <property type="protein sequence ID" value="QKG85929.1"/>
    <property type="molecule type" value="Genomic_DNA"/>
</dbReference>
<evidence type="ECO:0000256" key="1">
    <source>
        <dbReference type="ARBA" id="ARBA00022448"/>
    </source>
</evidence>
<dbReference type="RefSeq" id="WP_173225290.1">
    <property type="nucleotide sequence ID" value="NZ_CP048104.1"/>
</dbReference>
<evidence type="ECO:0000259" key="4">
    <source>
        <dbReference type="PROSITE" id="PS50893"/>
    </source>
</evidence>